<dbReference type="EMBL" id="CP034464">
    <property type="protein sequence ID" value="AZP13425.1"/>
    <property type="molecule type" value="Genomic_DNA"/>
</dbReference>
<dbReference type="InterPro" id="IPR008620">
    <property type="entry name" value="FixH"/>
</dbReference>
<evidence type="ECO:0000313" key="2">
    <source>
        <dbReference type="EMBL" id="AZP13425.1"/>
    </source>
</evidence>
<accession>A0A3S9HMW6</accession>
<keyword evidence="1" id="KW-0812">Transmembrane</keyword>
<dbReference type="AlphaFoldDB" id="A0A3S9HMW6"/>
<dbReference type="Pfam" id="PF05751">
    <property type="entry name" value="FixH"/>
    <property type="match status" value="1"/>
</dbReference>
<evidence type="ECO:0000256" key="1">
    <source>
        <dbReference type="SAM" id="Phobius"/>
    </source>
</evidence>
<proteinExistence type="predicted"/>
<keyword evidence="1" id="KW-1133">Transmembrane helix</keyword>
<gene>
    <name evidence="2" type="ORF">EJN92_16385</name>
</gene>
<evidence type="ECO:0000313" key="3">
    <source>
        <dbReference type="Proteomes" id="UP000275663"/>
    </source>
</evidence>
<dbReference type="OrthoDB" id="5295180at2"/>
<dbReference type="KEGG" id="upv:EJN92_16385"/>
<dbReference type="Proteomes" id="UP000275663">
    <property type="component" value="Chromosome"/>
</dbReference>
<keyword evidence="1" id="KW-0472">Membrane</keyword>
<protein>
    <recommendedName>
        <fullName evidence="4">Nitrogen fixation protein FixH</fullName>
    </recommendedName>
</protein>
<organism evidence="2 3">
    <name type="scientific">Undibacterium parvum</name>
    <dbReference type="NCBI Taxonomy" id="401471"/>
    <lineage>
        <taxon>Bacteria</taxon>
        <taxon>Pseudomonadati</taxon>
        <taxon>Pseudomonadota</taxon>
        <taxon>Betaproteobacteria</taxon>
        <taxon>Burkholderiales</taxon>
        <taxon>Oxalobacteraceae</taxon>
        <taxon>Undibacterium</taxon>
    </lineage>
</organism>
<dbReference type="RefSeq" id="WP_126128798.1">
    <property type="nucleotide sequence ID" value="NZ_CP034464.1"/>
</dbReference>
<feature type="transmembrane region" description="Helical" evidence="1">
    <location>
        <begin position="20"/>
        <end position="43"/>
    </location>
</feature>
<reference evidence="2 3" key="1">
    <citation type="journal article" date="2011" name="Int. J. Syst. Evol. Microbiol.">
        <title>Description of Undibacterium oligocarboniphilum sp. nov., isolated from purified water, and Undibacterium pigrum strain CCUG 49012 as the type strain of Undibacterium parvum sp. nov., and emended descriptions of the genus Undibacterium and the species Undibacterium pigrum.</title>
        <authorList>
            <person name="Eder W."/>
            <person name="Wanner G."/>
            <person name="Ludwig W."/>
            <person name="Busse H.J."/>
            <person name="Ziemke-Kageler F."/>
            <person name="Lang E."/>
        </authorList>
    </citation>
    <scope>NUCLEOTIDE SEQUENCE [LARGE SCALE GENOMIC DNA]</scope>
    <source>
        <strain evidence="2 3">DSM 23061</strain>
    </source>
</reference>
<evidence type="ECO:0008006" key="4">
    <source>
        <dbReference type="Google" id="ProtNLM"/>
    </source>
</evidence>
<keyword evidence="3" id="KW-1185">Reference proteome</keyword>
<sequence>MNSILLQQKIKKDIWYKEPWLLLVVGGPLIVVCASLITGFIAFRGADKVVSEDYYKQGLMINKDIQRDAKARALALSANLTLDLAAGKLKMRLSANQAMPDLVQVSLASADNKTSAVNEVIHRLPMQQIQPGSYEGDLNSSSNLSIAAVKLLHVKVETTEWRLTGDWFEPVQRQVQLAAAK</sequence>
<name>A0A3S9HMW6_9BURK</name>